<evidence type="ECO:0000256" key="2">
    <source>
        <dbReference type="SAM" id="SignalP"/>
    </source>
</evidence>
<proteinExistence type="predicted"/>
<evidence type="ECO:0000313" key="4">
    <source>
        <dbReference type="Proteomes" id="UP001365405"/>
    </source>
</evidence>
<dbReference type="Proteomes" id="UP001365405">
    <property type="component" value="Unassembled WGS sequence"/>
</dbReference>
<feature type="chain" id="PRO_5046317058" description="DUF1090 family protein" evidence="2">
    <location>
        <begin position="22"/>
        <end position="208"/>
    </location>
</feature>
<dbReference type="RefSeq" id="WP_341410211.1">
    <property type="nucleotide sequence ID" value="NZ_JBBUTH010000004.1"/>
</dbReference>
<reference evidence="3 4" key="1">
    <citation type="submission" date="2024-04" db="EMBL/GenBank/DDBJ databases">
        <title>Novel species of the genus Ideonella isolated from streams.</title>
        <authorList>
            <person name="Lu H."/>
        </authorList>
    </citation>
    <scope>NUCLEOTIDE SEQUENCE [LARGE SCALE GENOMIC DNA]</scope>
    <source>
        <strain evidence="3 4">DXS22W</strain>
    </source>
</reference>
<feature type="signal peptide" evidence="2">
    <location>
        <begin position="1"/>
        <end position="21"/>
    </location>
</feature>
<evidence type="ECO:0000256" key="1">
    <source>
        <dbReference type="SAM" id="MobiDB-lite"/>
    </source>
</evidence>
<feature type="region of interest" description="Disordered" evidence="1">
    <location>
        <begin position="91"/>
        <end position="208"/>
    </location>
</feature>
<evidence type="ECO:0000313" key="3">
    <source>
        <dbReference type="EMBL" id="MEK8050537.1"/>
    </source>
</evidence>
<dbReference type="EMBL" id="JBBUTH010000004">
    <property type="protein sequence ID" value="MEK8050537.1"/>
    <property type="molecule type" value="Genomic_DNA"/>
</dbReference>
<keyword evidence="2" id="KW-0732">Signal</keyword>
<accession>A0ABU9CIZ4</accession>
<sequence>MPSWRAGVALLLACLSAAAQAQPVVADDAAERARIERDRQAVVARHAQAERQCAQRFQVTDCLDSARAERRQALDQLRREQAVLDDARRRARAAERLQGQQRRQREREAQALLSSPREAARAASAAPAAGSEPAAGVAGRPGHRPAAAAAASAASASHAAQAAAHARREHRAEQHAIAVRQRNAARDAKKPPAAGLPLPGASGPAAPR</sequence>
<evidence type="ECO:0008006" key="5">
    <source>
        <dbReference type="Google" id="ProtNLM"/>
    </source>
</evidence>
<name>A0ABU9CIZ4_9BURK</name>
<keyword evidence="4" id="KW-1185">Reference proteome</keyword>
<feature type="compositionally biased region" description="Low complexity" evidence="1">
    <location>
        <begin position="191"/>
        <end position="208"/>
    </location>
</feature>
<protein>
    <recommendedName>
        <fullName evidence="5">DUF1090 family protein</fullName>
    </recommendedName>
</protein>
<organism evidence="3 4">
    <name type="scientific">Pseudaquabacterium inlustre</name>
    <dbReference type="NCBI Taxonomy" id="2984192"/>
    <lineage>
        <taxon>Bacteria</taxon>
        <taxon>Pseudomonadati</taxon>
        <taxon>Pseudomonadota</taxon>
        <taxon>Betaproteobacteria</taxon>
        <taxon>Burkholderiales</taxon>
        <taxon>Sphaerotilaceae</taxon>
        <taxon>Pseudaquabacterium</taxon>
    </lineage>
</organism>
<feature type="compositionally biased region" description="Low complexity" evidence="1">
    <location>
        <begin position="110"/>
        <end position="164"/>
    </location>
</feature>
<gene>
    <name evidence="3" type="ORF">AACH10_09830</name>
</gene>
<comment type="caution">
    <text evidence="3">The sequence shown here is derived from an EMBL/GenBank/DDBJ whole genome shotgun (WGS) entry which is preliminary data.</text>
</comment>